<feature type="non-terminal residue" evidence="2">
    <location>
        <position position="897"/>
    </location>
</feature>
<reference evidence="2" key="1">
    <citation type="submission" date="2023-10" db="EMBL/GenBank/DDBJ databases">
        <authorList>
            <person name="Chen Y."/>
            <person name="Shah S."/>
            <person name="Dougan E. K."/>
            <person name="Thang M."/>
            <person name="Chan C."/>
        </authorList>
    </citation>
    <scope>NUCLEOTIDE SEQUENCE [LARGE SCALE GENOMIC DNA]</scope>
</reference>
<gene>
    <name evidence="2" type="ORF">PCOR1329_LOCUS32628</name>
</gene>
<evidence type="ECO:0000256" key="1">
    <source>
        <dbReference type="SAM" id="MobiDB-lite"/>
    </source>
</evidence>
<name>A0ABN9SU20_9DINO</name>
<comment type="caution">
    <text evidence="2">The sequence shown here is derived from an EMBL/GenBank/DDBJ whole genome shotgun (WGS) entry which is preliminary data.</text>
</comment>
<dbReference type="Proteomes" id="UP001189429">
    <property type="component" value="Unassembled WGS sequence"/>
</dbReference>
<keyword evidence="3" id="KW-1185">Reference proteome</keyword>
<evidence type="ECO:0000313" key="3">
    <source>
        <dbReference type="Proteomes" id="UP001189429"/>
    </source>
</evidence>
<feature type="region of interest" description="Disordered" evidence="1">
    <location>
        <begin position="540"/>
        <end position="563"/>
    </location>
</feature>
<dbReference type="EMBL" id="CAUYUJ010013335">
    <property type="protein sequence ID" value="CAK0835999.1"/>
    <property type="molecule type" value="Genomic_DNA"/>
</dbReference>
<evidence type="ECO:0000313" key="2">
    <source>
        <dbReference type="EMBL" id="CAK0835999.1"/>
    </source>
</evidence>
<sequence>MTGWRARGAHGVAAAAAEASEACDEDHMQTVDTWLNAGRPLSPEMRTMLRAALPRSRPAPPSECCAKCGQGIGWCPDAGACWGCTGLRAEASKVGVELFLADARTRDARVAEIVTMSAARSAVATICSGDTGWFQVELPPAGAAPSCLFSVCAGGGEWPIPRFKIAGQRWTLTRRGGRTLVVVFEGLEGGEVTGVMAEGDALGDMGIPDSVTPLDVPGLVRLARFAWALGLTDSQDHAWRWIVVVGRDSLGDGGGKLWPCEEKLRLRCYPLHAAVREFGAGVDDRLERGRAVYEQTPLVVSLDAWQSVARPGGASSEADAVKLGRLEGFDYFLVMRGIPYAGAEGLEGAALAGATRAHKWRYKRDLQVLLGPTAPGEDCSDVALWPGDMRTVADAPSGHASHRCRRAPGARFSDGVVTLHVGFTGAAGGEWHVRVAWCPHTEASTGMPLWQPRLDLPPPTTLSIAHSAGKYAFARARLIEELNYAGAYYQVTDRTTSSIAVAVGSPQLVTRLHDCMARIVWSAARARCIRVSPNVPGAGVRDSLEEAGSPAPSAHVGGGACPARGPRPQVREAVLENRTQMWHANDLLPTGGEKRVTCAPVGGCVELRAARAAARVRVLSGAVSGFVREFNLGPGGKCLRLAGITPDVFLQVAPAGRGGTGAALEIERRSVPHKTPAITAAGSGCSGEMSHMAEAYGPVDAVGLRMDGTQVGARTRAGEFAPASDPPCLPPREWDNEVEPEEEGVGYVGGGAPEPGGSVSSTSKGFCNILSYSEPTAPSAEALPRVQDSLGTRTEIPEADVKELEGVKADCQDRDAVRAWAAVSRSTRNGVVAELRRARDAWEARAKEEAMQHVRQYCAWPAASAPSQQRGMAGLHFRAPGRNDLILEGPKEDGETG</sequence>
<proteinExistence type="predicted"/>
<accession>A0ABN9SU20</accession>
<protein>
    <submittedName>
        <fullName evidence="2">Uncharacterized protein</fullName>
    </submittedName>
</protein>
<organism evidence="2 3">
    <name type="scientific">Prorocentrum cordatum</name>
    <dbReference type="NCBI Taxonomy" id="2364126"/>
    <lineage>
        <taxon>Eukaryota</taxon>
        <taxon>Sar</taxon>
        <taxon>Alveolata</taxon>
        <taxon>Dinophyceae</taxon>
        <taxon>Prorocentrales</taxon>
        <taxon>Prorocentraceae</taxon>
        <taxon>Prorocentrum</taxon>
    </lineage>
</organism>